<dbReference type="PANTHER" id="PTHR43821">
    <property type="entry name" value="NAD(P)H NITROREDUCTASE YDJA-RELATED"/>
    <property type="match status" value="1"/>
</dbReference>
<dbReference type="InterPro" id="IPR000415">
    <property type="entry name" value="Nitroreductase-like"/>
</dbReference>
<keyword evidence="11" id="KW-1185">Reference proteome</keyword>
<dbReference type="Gene3D" id="3.40.109.10">
    <property type="entry name" value="NADH Oxidase"/>
    <property type="match status" value="1"/>
</dbReference>
<dbReference type="SUPFAM" id="SSF55469">
    <property type="entry name" value="FMN-dependent nitroreductase-like"/>
    <property type="match status" value="1"/>
</dbReference>
<dbReference type="EC" id="1.-.-.-" evidence="7"/>
<dbReference type="InterPro" id="IPR026021">
    <property type="entry name" value="YdjA-like"/>
</dbReference>
<evidence type="ECO:0000256" key="2">
    <source>
        <dbReference type="ARBA" id="ARBA00022630"/>
    </source>
</evidence>
<organism evidence="10 11">
    <name type="scientific">Allosphingosinicella ginsenosidimutans</name>
    <dbReference type="NCBI Taxonomy" id="1176539"/>
    <lineage>
        <taxon>Bacteria</taxon>
        <taxon>Pseudomonadati</taxon>
        <taxon>Pseudomonadota</taxon>
        <taxon>Alphaproteobacteria</taxon>
        <taxon>Sphingomonadales</taxon>
        <taxon>Sphingomonadaceae</taxon>
        <taxon>Allosphingosinicella</taxon>
    </lineage>
</organism>
<evidence type="ECO:0000259" key="9">
    <source>
        <dbReference type="Pfam" id="PF00881"/>
    </source>
</evidence>
<feature type="binding site" description="in other chain" evidence="8">
    <location>
        <begin position="15"/>
        <end position="17"/>
    </location>
    <ligand>
        <name>FMN</name>
        <dbReference type="ChEBI" id="CHEBI:58210"/>
        <note>ligand shared between dimeric partners</note>
    </ligand>
</feature>
<evidence type="ECO:0000313" key="11">
    <source>
        <dbReference type="Proteomes" id="UP000321249"/>
    </source>
</evidence>
<evidence type="ECO:0000256" key="4">
    <source>
        <dbReference type="ARBA" id="ARBA00022857"/>
    </source>
</evidence>
<dbReference type="OrthoDB" id="9804207at2"/>
<comment type="caution">
    <text evidence="10">The sequence shown here is derived from an EMBL/GenBank/DDBJ whole genome shotgun (WGS) entry which is preliminary data.</text>
</comment>
<dbReference type="InterPro" id="IPR052530">
    <property type="entry name" value="NAD(P)H_nitroreductase"/>
</dbReference>
<dbReference type="CDD" id="cd02135">
    <property type="entry name" value="YdjA-like"/>
    <property type="match status" value="1"/>
</dbReference>
<feature type="binding site" evidence="8">
    <location>
        <position position="42"/>
    </location>
    <ligand>
        <name>FMN</name>
        <dbReference type="ChEBI" id="CHEBI:58210"/>
        <note>ligand shared between dimeric partners</note>
    </ligand>
</feature>
<feature type="binding site" description="in other chain" evidence="8">
    <location>
        <begin position="140"/>
        <end position="142"/>
    </location>
    <ligand>
        <name>FMN</name>
        <dbReference type="ChEBI" id="CHEBI:58210"/>
        <note>ligand shared between dimeric partners</note>
    </ligand>
</feature>
<dbReference type="EMBL" id="VOQQ01000001">
    <property type="protein sequence ID" value="TXC62363.1"/>
    <property type="molecule type" value="Genomic_DNA"/>
</dbReference>
<keyword evidence="3 7" id="KW-0288">FMN</keyword>
<comment type="similarity">
    <text evidence="1 7">Belongs to the nitroreductase family.</text>
</comment>
<keyword evidence="4 7" id="KW-0521">NADP</keyword>
<dbReference type="PANTHER" id="PTHR43821:SF1">
    <property type="entry name" value="NAD(P)H NITROREDUCTASE YDJA-RELATED"/>
    <property type="match status" value="1"/>
</dbReference>
<sequence>MFNDTSSLPAYLASRRSARPRDLVAPGPDADQLARILELAARSPDHGKLHPWRFVHVAQDQRADFAVLLERAYRAANPDPKRLEIEAVARFASQAPELVVVLSSPIPGHKIPVWEQELSCGAACMNLLHAATALGFAGGWVTGWAAYSDTVREAFGGPGERIAGFIFLGSLGAPLEERLRPVPDDVAFEWVPPATFP</sequence>
<dbReference type="GO" id="GO:0016491">
    <property type="term" value="F:oxidoreductase activity"/>
    <property type="evidence" value="ECO:0007669"/>
    <property type="project" value="UniProtKB-UniRule"/>
</dbReference>
<gene>
    <name evidence="10" type="ORF">FRZ32_01040</name>
</gene>
<accession>A0A5C6TPQ9</accession>
<evidence type="ECO:0000256" key="5">
    <source>
        <dbReference type="ARBA" id="ARBA00023002"/>
    </source>
</evidence>
<evidence type="ECO:0000256" key="1">
    <source>
        <dbReference type="ARBA" id="ARBA00007118"/>
    </source>
</evidence>
<evidence type="ECO:0000256" key="3">
    <source>
        <dbReference type="ARBA" id="ARBA00022643"/>
    </source>
</evidence>
<dbReference type="Pfam" id="PF00881">
    <property type="entry name" value="Nitroreductase"/>
    <property type="match status" value="1"/>
</dbReference>
<keyword evidence="2 7" id="KW-0285">Flavoprotein</keyword>
<comment type="cofactor">
    <cofactor evidence="8">
        <name>FMN</name>
        <dbReference type="ChEBI" id="CHEBI:58210"/>
    </cofactor>
    <text evidence="8">Binds 1 FMN per subunit.</text>
</comment>
<dbReference type="AlphaFoldDB" id="A0A5C6TPQ9"/>
<evidence type="ECO:0000256" key="6">
    <source>
        <dbReference type="ARBA" id="ARBA00023027"/>
    </source>
</evidence>
<evidence type="ECO:0000313" key="10">
    <source>
        <dbReference type="EMBL" id="TXC62363.1"/>
    </source>
</evidence>
<dbReference type="InterPro" id="IPR029479">
    <property type="entry name" value="Nitroreductase"/>
</dbReference>
<proteinExistence type="inferred from homology"/>
<dbReference type="RefSeq" id="WP_147041751.1">
    <property type="nucleotide sequence ID" value="NZ_BAABIR010000001.1"/>
</dbReference>
<protein>
    <recommendedName>
        <fullName evidence="7">Putative NAD(P)H nitroreductase</fullName>
        <ecNumber evidence="7">1.-.-.-</ecNumber>
    </recommendedName>
</protein>
<feature type="domain" description="Nitroreductase" evidence="9">
    <location>
        <begin position="13"/>
        <end position="169"/>
    </location>
</feature>
<dbReference type="PIRSF" id="PIRSF000232">
    <property type="entry name" value="YdjA"/>
    <property type="match status" value="1"/>
</dbReference>
<evidence type="ECO:0000256" key="7">
    <source>
        <dbReference type="PIRNR" id="PIRNR000232"/>
    </source>
</evidence>
<evidence type="ECO:0000256" key="8">
    <source>
        <dbReference type="PIRSR" id="PIRSR000232-1"/>
    </source>
</evidence>
<dbReference type="Proteomes" id="UP000321249">
    <property type="component" value="Unassembled WGS sequence"/>
</dbReference>
<keyword evidence="6 7" id="KW-0520">NAD</keyword>
<name>A0A5C6TPQ9_9SPHN</name>
<keyword evidence="5 7" id="KW-0560">Oxidoreductase</keyword>
<feature type="binding site" evidence="8">
    <location>
        <position position="46"/>
    </location>
    <ligand>
        <name>FMN</name>
        <dbReference type="ChEBI" id="CHEBI:58210"/>
        <note>ligand shared between dimeric partners</note>
    </ligand>
</feature>
<reference evidence="10 11" key="1">
    <citation type="journal article" date="2015" name="J. Microbiol.">
        <title>Sphingosinicella ginsenosidimutans sp. nov., with ginsenoside converting activity.</title>
        <authorList>
            <person name="Kim J.K."/>
            <person name="Kang M.S."/>
            <person name="Park S.C."/>
            <person name="Kim K.M."/>
            <person name="Choi K."/>
            <person name="Yoon M.H."/>
            <person name="Im W.T."/>
        </authorList>
    </citation>
    <scope>NUCLEOTIDE SEQUENCE [LARGE SCALE GENOMIC DNA]</scope>
    <source>
        <strain evidence="10 11">BS-11</strain>
    </source>
</reference>